<comment type="similarity">
    <text evidence="8">Belongs to the G-protein coupled receptor 1 family.</text>
</comment>
<dbReference type="Gene3D" id="1.20.1070.10">
    <property type="entry name" value="Rhodopsin 7-helix transmembrane proteins"/>
    <property type="match status" value="1"/>
</dbReference>
<evidence type="ECO:0000256" key="5">
    <source>
        <dbReference type="ARBA" id="ARBA00023136"/>
    </source>
</evidence>
<evidence type="ECO:0000256" key="1">
    <source>
        <dbReference type="ARBA" id="ARBA00004141"/>
    </source>
</evidence>
<dbReference type="SUPFAM" id="SSF81321">
    <property type="entry name" value="Family A G protein-coupled receptor-like"/>
    <property type="match status" value="1"/>
</dbReference>
<evidence type="ECO:0000313" key="11">
    <source>
        <dbReference type="Proteomes" id="UP000694888"/>
    </source>
</evidence>
<reference evidence="12" key="1">
    <citation type="submission" date="2025-08" db="UniProtKB">
        <authorList>
            <consortium name="RefSeq"/>
        </authorList>
    </citation>
    <scope>IDENTIFICATION</scope>
</reference>
<gene>
    <name evidence="12" type="primary">LOC101846024</name>
</gene>
<dbReference type="PROSITE" id="PS00237">
    <property type="entry name" value="G_PROTEIN_RECEP_F1_1"/>
    <property type="match status" value="1"/>
</dbReference>
<evidence type="ECO:0000313" key="12">
    <source>
        <dbReference type="RefSeq" id="XP_005106139.1"/>
    </source>
</evidence>
<evidence type="ECO:0000256" key="8">
    <source>
        <dbReference type="RuleBase" id="RU000688"/>
    </source>
</evidence>
<feature type="transmembrane region" description="Helical" evidence="9">
    <location>
        <begin position="154"/>
        <end position="178"/>
    </location>
</feature>
<feature type="transmembrane region" description="Helical" evidence="9">
    <location>
        <begin position="58"/>
        <end position="79"/>
    </location>
</feature>
<keyword evidence="3 9" id="KW-1133">Transmembrane helix</keyword>
<feature type="transmembrane region" description="Helical" evidence="9">
    <location>
        <begin position="305"/>
        <end position="328"/>
    </location>
</feature>
<organism evidence="11 12">
    <name type="scientific">Aplysia californica</name>
    <name type="common">California sea hare</name>
    <dbReference type="NCBI Taxonomy" id="6500"/>
    <lineage>
        <taxon>Eukaryota</taxon>
        <taxon>Metazoa</taxon>
        <taxon>Spiralia</taxon>
        <taxon>Lophotrochozoa</taxon>
        <taxon>Mollusca</taxon>
        <taxon>Gastropoda</taxon>
        <taxon>Heterobranchia</taxon>
        <taxon>Euthyneura</taxon>
        <taxon>Tectipleura</taxon>
        <taxon>Aplysiida</taxon>
        <taxon>Aplysioidea</taxon>
        <taxon>Aplysiidae</taxon>
        <taxon>Aplysia</taxon>
    </lineage>
</organism>
<dbReference type="InterPro" id="IPR017452">
    <property type="entry name" value="GPCR_Rhodpsn_7TM"/>
</dbReference>
<keyword evidence="5 9" id="KW-0472">Membrane</keyword>
<feature type="domain" description="G-protein coupled receptors family 1 profile" evidence="10">
    <location>
        <begin position="47"/>
        <end position="325"/>
    </location>
</feature>
<evidence type="ECO:0000256" key="2">
    <source>
        <dbReference type="ARBA" id="ARBA00022692"/>
    </source>
</evidence>
<evidence type="ECO:0000256" key="3">
    <source>
        <dbReference type="ARBA" id="ARBA00022989"/>
    </source>
</evidence>
<evidence type="ECO:0000256" key="4">
    <source>
        <dbReference type="ARBA" id="ARBA00023040"/>
    </source>
</evidence>
<evidence type="ECO:0000259" key="10">
    <source>
        <dbReference type="PROSITE" id="PS50262"/>
    </source>
</evidence>
<dbReference type="GeneID" id="101846024"/>
<dbReference type="PRINTS" id="PR00237">
    <property type="entry name" value="GPCRRHODOPSN"/>
</dbReference>
<evidence type="ECO:0000256" key="6">
    <source>
        <dbReference type="ARBA" id="ARBA00023170"/>
    </source>
</evidence>
<dbReference type="PANTHER" id="PTHR24243:SF208">
    <property type="entry name" value="PYROKININ-1 RECEPTOR"/>
    <property type="match status" value="1"/>
</dbReference>
<proteinExistence type="inferred from homology"/>
<keyword evidence="7 8" id="KW-0807">Transducer</keyword>
<evidence type="ECO:0000256" key="7">
    <source>
        <dbReference type="ARBA" id="ARBA00023224"/>
    </source>
</evidence>
<evidence type="ECO:0000256" key="9">
    <source>
        <dbReference type="SAM" id="Phobius"/>
    </source>
</evidence>
<name>A0ABM0K0W4_APLCA</name>
<keyword evidence="6 8" id="KW-0675">Receptor</keyword>
<dbReference type="PANTHER" id="PTHR24243">
    <property type="entry name" value="G-PROTEIN COUPLED RECEPTOR"/>
    <property type="match status" value="1"/>
</dbReference>
<feature type="transmembrane region" description="Helical" evidence="9">
    <location>
        <begin position="264"/>
        <end position="285"/>
    </location>
</feature>
<protein>
    <submittedName>
        <fullName evidence="12">Neuropeptides capa receptor-like</fullName>
    </submittedName>
</protein>
<feature type="transmembrane region" description="Helical" evidence="9">
    <location>
        <begin position="24"/>
        <end position="46"/>
    </location>
</feature>
<keyword evidence="4 8" id="KW-0297">G-protein coupled receptor</keyword>
<keyword evidence="11" id="KW-1185">Reference proteome</keyword>
<dbReference type="PROSITE" id="PS50262">
    <property type="entry name" value="G_PROTEIN_RECEP_F1_2"/>
    <property type="match status" value="1"/>
</dbReference>
<sequence>MAVNISDSIASPSGSSTMLGTSDIYLAFDIALNCFGNILVSILGILGNTLNILVLRKYGLRDSTTILLFSLSVCDLLYVLSTPVLRISCLVSFFDSLLAVSIESLAFAYVGMFNRLTNLLSVSHIGIISVERFTAVYFPFSVSRIFTVTRTKQLLVLLYLAQTLSVSPLFAIFTYQWVYIPEYNHTLALVESSMFYTENYQQINSYSFIFLNVCGTVLTLVIVLFTGAAISAKLLLTSAQRKTMTSSTAARNSKSSREGADAKALKMIGVICAIFVLIFGPASGWDLYGYALLGGEFYTNSLYVAVQRFFDFLYTVNASVNFLIYVSMSGKFRATYKKLFLHSHNTVTRTSESKTGPKTSMS</sequence>
<dbReference type="Pfam" id="PF00001">
    <property type="entry name" value="7tm_1"/>
    <property type="match status" value="1"/>
</dbReference>
<dbReference type="InterPro" id="IPR000276">
    <property type="entry name" value="GPCR_Rhodpsn"/>
</dbReference>
<keyword evidence="2 8" id="KW-0812">Transmembrane</keyword>
<feature type="transmembrane region" description="Helical" evidence="9">
    <location>
        <begin position="209"/>
        <end position="236"/>
    </location>
</feature>
<dbReference type="Proteomes" id="UP000694888">
    <property type="component" value="Unplaced"/>
</dbReference>
<accession>A0ABM0K0W4</accession>
<dbReference type="RefSeq" id="XP_005106139.1">
    <property type="nucleotide sequence ID" value="XM_005106082.1"/>
</dbReference>
<comment type="subcellular location">
    <subcellularLocation>
        <location evidence="1">Membrane</location>
        <topology evidence="1">Multi-pass membrane protein</topology>
    </subcellularLocation>
</comment>